<feature type="compositionally biased region" description="Polar residues" evidence="1">
    <location>
        <begin position="509"/>
        <end position="518"/>
    </location>
</feature>
<feature type="region of interest" description="Disordered" evidence="1">
    <location>
        <begin position="1"/>
        <end position="25"/>
    </location>
</feature>
<gene>
    <name evidence="2" type="ORF">CKAH01_00690</name>
</gene>
<comment type="caution">
    <text evidence="2">The sequence shown here is derived from an EMBL/GenBank/DDBJ whole genome shotgun (WGS) entry which is preliminary data.</text>
</comment>
<evidence type="ECO:0000313" key="2">
    <source>
        <dbReference type="EMBL" id="KAK2769083.1"/>
    </source>
</evidence>
<feature type="compositionally biased region" description="Low complexity" evidence="1">
    <location>
        <begin position="166"/>
        <end position="176"/>
    </location>
</feature>
<dbReference type="AlphaFoldDB" id="A0AAD9YJH5"/>
<feature type="compositionally biased region" description="Pro residues" evidence="1">
    <location>
        <begin position="536"/>
        <end position="552"/>
    </location>
</feature>
<reference evidence="2" key="1">
    <citation type="submission" date="2023-02" db="EMBL/GenBank/DDBJ databases">
        <title>Colletotrichum kahawae CIFC_Que2 genome sequencing and assembly.</title>
        <authorList>
            <person name="Baroncelli R."/>
        </authorList>
    </citation>
    <scope>NUCLEOTIDE SEQUENCE</scope>
    <source>
        <strain evidence="2">CIFC_Que2</strain>
    </source>
</reference>
<feature type="region of interest" description="Disordered" evidence="1">
    <location>
        <begin position="506"/>
        <end position="559"/>
    </location>
</feature>
<accession>A0AAD9YJH5</accession>
<sequence>MGSETKVSPSLQTSKTSLRPFMPHPTCSDREVSNSGMNYIHLTQTLVDSFNALADEVQILTDRKTILEHKLRFAHEQVRRTLETHASGFCLQYQYLADKHAPTAPEISEVLAKLQLPPELANPSLEEASQAVPLPKRNKLDTRNQIALIIRDGRRVAQQLSSVGETSKTSDSSRQTSSREAETGTSMSTVLEQDFTIEGKKGHLECPFSAPKTAEVDDAAEGDARSAENGSQDPTPHHSADPICAAMLEESTSQAAANGGSPAKCPIRYLDQHSPEEIAHYVETHKHELPRSHEVCVRRYQKNEVQIKKLDAKYGNLVNMIQGLSALHQPMLPSSQQEQEEIDRASNERVENWAKAVTATATDDAEQSLPALEDAEEARQSHFDRPLKEVRVGESPSRPWGISVPVYERNGLDDDERPPMSPPPAPVFMPSGTDVGETPEDTPAKTGKCPFDHTKMAAMAAPREDPRPVSPPPAPMFMPNGTSDHAGSAPKTGGKCPFDHAQLAAMGFTSPTPNTGEQTFVHPEPEPDPVELPSTPVKPQPQPSHSPPPPQPAFINPPLDGYKQPLAGGVPQMVFTGPVFIGYPIEQAIQFMQHFQGRQ</sequence>
<evidence type="ECO:0000256" key="1">
    <source>
        <dbReference type="SAM" id="MobiDB-lite"/>
    </source>
</evidence>
<feature type="region of interest" description="Disordered" evidence="1">
    <location>
        <begin position="214"/>
        <end position="240"/>
    </location>
</feature>
<name>A0AAD9YJH5_COLKA</name>
<evidence type="ECO:0000313" key="3">
    <source>
        <dbReference type="Proteomes" id="UP001281614"/>
    </source>
</evidence>
<feature type="region of interest" description="Disordered" evidence="1">
    <location>
        <begin position="411"/>
        <end position="431"/>
    </location>
</feature>
<dbReference type="Proteomes" id="UP001281614">
    <property type="component" value="Unassembled WGS sequence"/>
</dbReference>
<dbReference type="EMBL" id="VYYT01000112">
    <property type="protein sequence ID" value="KAK2769083.1"/>
    <property type="molecule type" value="Genomic_DNA"/>
</dbReference>
<proteinExistence type="predicted"/>
<keyword evidence="3" id="KW-1185">Reference proteome</keyword>
<feature type="compositionally biased region" description="Polar residues" evidence="1">
    <location>
        <begin position="1"/>
        <end position="17"/>
    </location>
</feature>
<feature type="region of interest" description="Disordered" evidence="1">
    <location>
        <begin position="159"/>
        <end position="190"/>
    </location>
</feature>
<feature type="region of interest" description="Disordered" evidence="1">
    <location>
        <begin position="463"/>
        <end position="494"/>
    </location>
</feature>
<protein>
    <submittedName>
        <fullName evidence="2">Uncharacterized protein</fullName>
    </submittedName>
</protein>
<organism evidence="2 3">
    <name type="scientific">Colletotrichum kahawae</name>
    <name type="common">Coffee berry disease fungus</name>
    <dbReference type="NCBI Taxonomy" id="34407"/>
    <lineage>
        <taxon>Eukaryota</taxon>
        <taxon>Fungi</taxon>
        <taxon>Dikarya</taxon>
        <taxon>Ascomycota</taxon>
        <taxon>Pezizomycotina</taxon>
        <taxon>Sordariomycetes</taxon>
        <taxon>Hypocreomycetidae</taxon>
        <taxon>Glomerellales</taxon>
        <taxon>Glomerellaceae</taxon>
        <taxon>Colletotrichum</taxon>
        <taxon>Colletotrichum gloeosporioides species complex</taxon>
    </lineage>
</organism>